<evidence type="ECO:0000256" key="1">
    <source>
        <dbReference type="ARBA" id="ARBA00022670"/>
    </source>
</evidence>
<evidence type="ECO:0000256" key="2">
    <source>
        <dbReference type="ARBA" id="ARBA00022679"/>
    </source>
</evidence>
<feature type="domain" description="Reverse transcriptase RNase H-like" evidence="10">
    <location>
        <begin position="161"/>
        <end position="203"/>
    </location>
</feature>
<keyword evidence="5" id="KW-0064">Aspartyl protease</keyword>
<keyword evidence="1" id="KW-0645">Protease</keyword>
<dbReference type="GO" id="GO:0003964">
    <property type="term" value="F:RNA-directed DNA polymerase activity"/>
    <property type="evidence" value="ECO:0007669"/>
    <property type="project" value="UniProtKB-KW"/>
</dbReference>
<evidence type="ECO:0000256" key="5">
    <source>
        <dbReference type="ARBA" id="ARBA00022750"/>
    </source>
</evidence>
<dbReference type="Proteomes" id="UP001209570">
    <property type="component" value="Unassembled WGS sequence"/>
</dbReference>
<evidence type="ECO:0000256" key="9">
    <source>
        <dbReference type="SAM" id="MobiDB-lite"/>
    </source>
</evidence>
<evidence type="ECO:0000256" key="6">
    <source>
        <dbReference type="ARBA" id="ARBA00022759"/>
    </source>
</evidence>
<evidence type="ECO:0000256" key="8">
    <source>
        <dbReference type="ARBA" id="ARBA00022918"/>
    </source>
</evidence>
<gene>
    <name evidence="11" type="ORF">P43SY_011840</name>
</gene>
<evidence type="ECO:0000313" key="12">
    <source>
        <dbReference type="Proteomes" id="UP001209570"/>
    </source>
</evidence>
<dbReference type="InterPro" id="IPR043502">
    <property type="entry name" value="DNA/RNA_pol_sf"/>
</dbReference>
<dbReference type="GO" id="GO:0004190">
    <property type="term" value="F:aspartic-type endopeptidase activity"/>
    <property type="evidence" value="ECO:0007669"/>
    <property type="project" value="UniProtKB-KW"/>
</dbReference>
<proteinExistence type="predicted"/>
<protein>
    <recommendedName>
        <fullName evidence="10">Reverse transcriptase RNase H-like domain-containing protein</fullName>
    </recommendedName>
</protein>
<comment type="caution">
    <text evidence="11">The sequence shown here is derived from an EMBL/GenBank/DDBJ whole genome shotgun (WGS) entry which is preliminary data.</text>
</comment>
<reference evidence="11" key="1">
    <citation type="submission" date="2021-12" db="EMBL/GenBank/DDBJ databases">
        <title>Prjna785345.</title>
        <authorList>
            <person name="Rujirawat T."/>
            <person name="Krajaejun T."/>
        </authorList>
    </citation>
    <scope>NUCLEOTIDE SEQUENCE</scope>
    <source>
        <strain evidence="11">Pi057C3</strain>
    </source>
</reference>
<dbReference type="Pfam" id="PF17917">
    <property type="entry name" value="RT_RNaseH"/>
    <property type="match status" value="1"/>
</dbReference>
<organism evidence="11 12">
    <name type="scientific">Pythium insidiosum</name>
    <name type="common">Pythiosis disease agent</name>
    <dbReference type="NCBI Taxonomy" id="114742"/>
    <lineage>
        <taxon>Eukaryota</taxon>
        <taxon>Sar</taxon>
        <taxon>Stramenopiles</taxon>
        <taxon>Oomycota</taxon>
        <taxon>Peronosporomycetes</taxon>
        <taxon>Pythiales</taxon>
        <taxon>Pythiaceae</taxon>
        <taxon>Pythium</taxon>
    </lineage>
</organism>
<evidence type="ECO:0000256" key="3">
    <source>
        <dbReference type="ARBA" id="ARBA00022695"/>
    </source>
</evidence>
<keyword evidence="7" id="KW-0378">Hydrolase</keyword>
<sequence>MLTSHPRVLSAEIAPAPGPGAVTGNTSHREVLSWVTTPASDDAVIEVAGHRVQRELREGGIGPVPATTRVVDALTGQGLNLSDLEGVRADPAKIKVIAEWPVPQSQKDLRRWLGLANCPHRYTANYAEMARPLSDLLKKDSEWVWTPECHPSCVTPPIMPSAVLIQEDEHGRERVISFQSRQLKGAERNYPVHDKALLAMKFA</sequence>
<dbReference type="InterPro" id="IPR051320">
    <property type="entry name" value="Viral_Replic_Matur_Polypro"/>
</dbReference>
<dbReference type="GO" id="GO:0006508">
    <property type="term" value="P:proteolysis"/>
    <property type="evidence" value="ECO:0007669"/>
    <property type="project" value="UniProtKB-KW"/>
</dbReference>
<evidence type="ECO:0000256" key="7">
    <source>
        <dbReference type="ARBA" id="ARBA00022801"/>
    </source>
</evidence>
<evidence type="ECO:0000259" key="10">
    <source>
        <dbReference type="Pfam" id="PF17917"/>
    </source>
</evidence>
<keyword evidence="3" id="KW-0548">Nucleotidyltransferase</keyword>
<dbReference type="GO" id="GO:0004519">
    <property type="term" value="F:endonuclease activity"/>
    <property type="evidence" value="ECO:0007669"/>
    <property type="project" value="UniProtKB-KW"/>
</dbReference>
<dbReference type="PANTHER" id="PTHR33064:SF37">
    <property type="entry name" value="RIBONUCLEASE H"/>
    <property type="match status" value="1"/>
</dbReference>
<evidence type="ECO:0000313" key="11">
    <source>
        <dbReference type="EMBL" id="KAJ0390925.1"/>
    </source>
</evidence>
<dbReference type="SUPFAM" id="SSF56672">
    <property type="entry name" value="DNA/RNA polymerases"/>
    <property type="match status" value="1"/>
</dbReference>
<keyword evidence="6" id="KW-0255">Endonuclease</keyword>
<keyword evidence="4" id="KW-0540">Nuclease</keyword>
<dbReference type="InterPro" id="IPR041373">
    <property type="entry name" value="RT_RNaseH"/>
</dbReference>
<keyword evidence="12" id="KW-1185">Reference proteome</keyword>
<name>A0AAD5L7G4_PYTIN</name>
<accession>A0AAD5L7G4</accession>
<keyword evidence="2" id="KW-0808">Transferase</keyword>
<dbReference type="InterPro" id="IPR043128">
    <property type="entry name" value="Rev_trsase/Diguanyl_cyclase"/>
</dbReference>
<dbReference type="EMBL" id="JAKCXM010001478">
    <property type="protein sequence ID" value="KAJ0390925.1"/>
    <property type="molecule type" value="Genomic_DNA"/>
</dbReference>
<feature type="region of interest" description="Disordered" evidence="9">
    <location>
        <begin position="1"/>
        <end position="25"/>
    </location>
</feature>
<dbReference type="AlphaFoldDB" id="A0AAD5L7G4"/>
<dbReference type="Gene3D" id="3.30.70.270">
    <property type="match status" value="1"/>
</dbReference>
<dbReference type="PANTHER" id="PTHR33064">
    <property type="entry name" value="POL PROTEIN"/>
    <property type="match status" value="1"/>
</dbReference>
<keyword evidence="8" id="KW-0695">RNA-directed DNA polymerase</keyword>
<evidence type="ECO:0000256" key="4">
    <source>
        <dbReference type="ARBA" id="ARBA00022722"/>
    </source>
</evidence>